<dbReference type="EMBL" id="LGSZ01000054">
    <property type="protein sequence ID" value="KPH78362.1"/>
    <property type="molecule type" value="Genomic_DNA"/>
</dbReference>
<dbReference type="InterPro" id="IPR009273">
    <property type="entry name" value="DUF930"/>
</dbReference>
<dbReference type="Pfam" id="PF06059">
    <property type="entry name" value="DUF930"/>
    <property type="match status" value="1"/>
</dbReference>
<protein>
    <recommendedName>
        <fullName evidence="3">DUF930 domain-containing protein</fullName>
    </recommendedName>
</protein>
<dbReference type="PATRIC" id="fig|1526658.3.peg.1980"/>
<dbReference type="AlphaFoldDB" id="A0A0N1N2G0"/>
<comment type="caution">
    <text evidence="1">The sequence shown here is derived from an EMBL/GenBank/DDBJ whole genome shotgun (WGS) entry which is preliminary data.</text>
</comment>
<sequence length="120" mass="13865">MSDPRSKQAREVLGRTEPFERATQICNLEVMAQINGRERSQRADFVNAEATAPVQIRDSDIEAAGAAYRSRDKWFRLRFTCKLNRAGDEVVDIRFTPGAPIPRRDWEKYSLMIDDHPMHD</sequence>
<accession>A0A0N1N2G0</accession>
<reference evidence="1 2" key="1">
    <citation type="submission" date="2015-07" db="EMBL/GenBank/DDBJ databases">
        <title>Whole genome sequencing of Bosea vaviloviae isolated from cave pool.</title>
        <authorList>
            <person name="Tan N.E.H."/>
            <person name="Lee Y.P."/>
            <person name="Gan H.M."/>
            <person name="Barton H."/>
            <person name="Savka M.A."/>
        </authorList>
    </citation>
    <scope>NUCLEOTIDE SEQUENCE [LARGE SCALE GENOMIC DNA]</scope>
    <source>
        <strain evidence="1 2">SD260</strain>
    </source>
</reference>
<keyword evidence="2" id="KW-1185">Reference proteome</keyword>
<proteinExistence type="predicted"/>
<evidence type="ECO:0008006" key="3">
    <source>
        <dbReference type="Google" id="ProtNLM"/>
    </source>
</evidence>
<organism evidence="1 2">
    <name type="scientific">Bosea vaviloviae</name>
    <dbReference type="NCBI Taxonomy" id="1526658"/>
    <lineage>
        <taxon>Bacteria</taxon>
        <taxon>Pseudomonadati</taxon>
        <taxon>Pseudomonadota</taxon>
        <taxon>Alphaproteobacteria</taxon>
        <taxon>Hyphomicrobiales</taxon>
        <taxon>Boseaceae</taxon>
        <taxon>Bosea</taxon>
    </lineage>
</organism>
<evidence type="ECO:0000313" key="1">
    <source>
        <dbReference type="EMBL" id="KPH78362.1"/>
    </source>
</evidence>
<dbReference type="Proteomes" id="UP000037822">
    <property type="component" value="Unassembled WGS sequence"/>
</dbReference>
<evidence type="ECO:0000313" key="2">
    <source>
        <dbReference type="Proteomes" id="UP000037822"/>
    </source>
</evidence>
<name>A0A0N1N2G0_9HYPH</name>
<gene>
    <name evidence="1" type="ORF">AE618_21485</name>
</gene>